<dbReference type="EMBL" id="FNED01000047">
    <property type="protein sequence ID" value="SDK29231.1"/>
    <property type="molecule type" value="Genomic_DNA"/>
</dbReference>
<reference evidence="3 5" key="2">
    <citation type="submission" date="2016-10" db="EMBL/GenBank/DDBJ databases">
        <authorList>
            <person name="de Groot N.N."/>
        </authorList>
    </citation>
    <scope>NUCLEOTIDE SEQUENCE [LARGE SCALE GENOMIC DNA]</scope>
    <source>
        <strain evidence="3 5">DSM 2895</strain>
    </source>
</reference>
<dbReference type="Pfam" id="PF14221">
    <property type="entry name" value="DUF4330"/>
    <property type="match status" value="1"/>
</dbReference>
<proteinExistence type="predicted"/>
<organism evidence="2 4">
    <name type="scientific">Aneurinibacillus migulanus</name>
    <name type="common">Bacillus migulanus</name>
    <dbReference type="NCBI Taxonomy" id="47500"/>
    <lineage>
        <taxon>Bacteria</taxon>
        <taxon>Bacillati</taxon>
        <taxon>Bacillota</taxon>
        <taxon>Bacilli</taxon>
        <taxon>Bacillales</taxon>
        <taxon>Paenibacillaceae</taxon>
        <taxon>Aneurinibacillus group</taxon>
        <taxon>Aneurinibacillus</taxon>
    </lineage>
</organism>
<dbReference type="InterPro" id="IPR025480">
    <property type="entry name" value="DUF4330"/>
</dbReference>
<dbReference type="OrthoDB" id="1723529at2"/>
<evidence type="ECO:0000313" key="3">
    <source>
        <dbReference type="EMBL" id="SDK29231.1"/>
    </source>
</evidence>
<gene>
    <name evidence="2" type="ORF">AF333_05370</name>
    <name evidence="3" type="ORF">SAMN04487909_14746</name>
</gene>
<evidence type="ECO:0000256" key="1">
    <source>
        <dbReference type="SAM" id="Phobius"/>
    </source>
</evidence>
<evidence type="ECO:0000313" key="5">
    <source>
        <dbReference type="Proteomes" id="UP000182836"/>
    </source>
</evidence>
<dbReference type="Proteomes" id="UP000037269">
    <property type="component" value="Unassembled WGS sequence"/>
</dbReference>
<dbReference type="AlphaFoldDB" id="A0A0D1YMK0"/>
<feature type="transmembrane region" description="Helical" evidence="1">
    <location>
        <begin position="12"/>
        <end position="34"/>
    </location>
</feature>
<sequence length="167" mass="17872">MKAIDQKGRVFGAINILDLFLILLLIGALVFAGIKFTQGQDVGTGPKTQKELTYVLYNSAEHPFVVDQIKKGDVLRNKDNNQKIGEVVSIDKQPGKVAVTTADGRMVMSTVPEKFSVFITVKTKGSVAGETAVGEDGSALLTGTKVSVKGPKYMIETLISEVNAGEK</sequence>
<accession>A0A0D1YMK0</accession>
<dbReference type="RefSeq" id="WP_043063165.1">
    <property type="nucleotide sequence ID" value="NZ_BJOA01000162.1"/>
</dbReference>
<keyword evidence="1" id="KW-1133">Transmembrane helix</keyword>
<keyword evidence="1" id="KW-0812">Transmembrane</keyword>
<evidence type="ECO:0008006" key="6">
    <source>
        <dbReference type="Google" id="ProtNLM"/>
    </source>
</evidence>
<dbReference type="GeneID" id="42304636"/>
<keyword evidence="1" id="KW-0472">Membrane</keyword>
<protein>
    <recommendedName>
        <fullName evidence="6">DUF4330 domain-containing protein</fullName>
    </recommendedName>
</protein>
<reference evidence="2 4" key="1">
    <citation type="submission" date="2015-07" db="EMBL/GenBank/DDBJ databases">
        <title>Fjat-14205 dsm 2895.</title>
        <authorList>
            <person name="Liu B."/>
            <person name="Wang J."/>
            <person name="Zhu Y."/>
            <person name="Liu G."/>
            <person name="Chen Q."/>
            <person name="Chen Z."/>
            <person name="Lan J."/>
            <person name="Che J."/>
            <person name="Ge C."/>
            <person name="Shi H."/>
            <person name="Pan Z."/>
            <person name="Liu X."/>
        </authorList>
    </citation>
    <scope>NUCLEOTIDE SEQUENCE [LARGE SCALE GENOMIC DNA]</scope>
    <source>
        <strain evidence="2 4">DSM 2895</strain>
    </source>
</reference>
<dbReference type="EMBL" id="LGUG01000004">
    <property type="protein sequence ID" value="KON95000.1"/>
    <property type="molecule type" value="Genomic_DNA"/>
</dbReference>
<evidence type="ECO:0000313" key="4">
    <source>
        <dbReference type="Proteomes" id="UP000037269"/>
    </source>
</evidence>
<name>A0A0D1YMK0_ANEMI</name>
<dbReference type="Proteomes" id="UP000182836">
    <property type="component" value="Unassembled WGS sequence"/>
</dbReference>
<evidence type="ECO:0000313" key="2">
    <source>
        <dbReference type="EMBL" id="KON95000.1"/>
    </source>
</evidence>
<dbReference type="STRING" id="47500.AF333_05370"/>
<keyword evidence="4" id="KW-1185">Reference proteome</keyword>
<dbReference type="PATRIC" id="fig|47500.12.peg.3920"/>